<feature type="region of interest" description="Disordered" evidence="1">
    <location>
        <begin position="1"/>
        <end position="66"/>
    </location>
</feature>
<feature type="compositionally biased region" description="Pro residues" evidence="1">
    <location>
        <begin position="88"/>
        <end position="99"/>
    </location>
</feature>
<keyword evidence="3" id="KW-1185">Reference proteome</keyword>
<dbReference type="AlphaFoldDB" id="A0ABD1CWF6"/>
<accession>A0ABD1CWF6</accession>
<feature type="region of interest" description="Disordered" evidence="1">
    <location>
        <begin position="81"/>
        <end position="213"/>
    </location>
</feature>
<protein>
    <submittedName>
        <fullName evidence="2">Uncharacterized protein</fullName>
    </submittedName>
</protein>
<proteinExistence type="predicted"/>
<sequence length="213" mass="22348">MFEKESDQEAGDPMVEVRQELHPVASGSVLIPPVAPEVNAPPPKTVTANSNVAVTSTKKESDQEAGVPMVEVRQELHPVASGSVLKPPVAPEVNAPPPKTVTADINVAVTSTKKESDQEGAPSRGFRVRLDTARGPQCGSDHNPARSGDKQGFDPGADGAAKVCGRRTAAETAASDWSHRRTGQSTPGGEIPVPVQVGTTRAFGVQGPRRRRN</sequence>
<reference evidence="2 3" key="1">
    <citation type="submission" date="2024-05" db="EMBL/GenBank/DDBJ databases">
        <title>Culex pipiens pipiens assembly and annotation.</title>
        <authorList>
            <person name="Alout H."/>
            <person name="Durand T."/>
        </authorList>
    </citation>
    <scope>NUCLEOTIDE SEQUENCE [LARGE SCALE GENOMIC DNA]</scope>
    <source>
        <strain evidence="2">HA-2024</strain>
        <tissue evidence="2">Whole body</tissue>
    </source>
</reference>
<name>A0ABD1CWF6_CULPP</name>
<comment type="caution">
    <text evidence="2">The sequence shown here is derived from an EMBL/GenBank/DDBJ whole genome shotgun (WGS) entry which is preliminary data.</text>
</comment>
<evidence type="ECO:0000313" key="3">
    <source>
        <dbReference type="Proteomes" id="UP001562425"/>
    </source>
</evidence>
<gene>
    <name evidence="2" type="ORF">pipiens_003536</name>
</gene>
<feature type="compositionally biased region" description="Pro residues" evidence="1">
    <location>
        <begin position="33"/>
        <end position="44"/>
    </location>
</feature>
<organism evidence="2 3">
    <name type="scientific">Culex pipiens pipiens</name>
    <name type="common">Northern house mosquito</name>
    <dbReference type="NCBI Taxonomy" id="38569"/>
    <lineage>
        <taxon>Eukaryota</taxon>
        <taxon>Metazoa</taxon>
        <taxon>Ecdysozoa</taxon>
        <taxon>Arthropoda</taxon>
        <taxon>Hexapoda</taxon>
        <taxon>Insecta</taxon>
        <taxon>Pterygota</taxon>
        <taxon>Neoptera</taxon>
        <taxon>Endopterygota</taxon>
        <taxon>Diptera</taxon>
        <taxon>Nematocera</taxon>
        <taxon>Culicoidea</taxon>
        <taxon>Culicidae</taxon>
        <taxon>Culicinae</taxon>
        <taxon>Culicini</taxon>
        <taxon>Culex</taxon>
        <taxon>Culex</taxon>
    </lineage>
</organism>
<evidence type="ECO:0000256" key="1">
    <source>
        <dbReference type="SAM" id="MobiDB-lite"/>
    </source>
</evidence>
<dbReference type="EMBL" id="JBEHCU010008960">
    <property type="protein sequence ID" value="KAL1380780.1"/>
    <property type="molecule type" value="Genomic_DNA"/>
</dbReference>
<feature type="compositionally biased region" description="Basic and acidic residues" evidence="1">
    <location>
        <begin position="143"/>
        <end position="152"/>
    </location>
</feature>
<dbReference type="Proteomes" id="UP001562425">
    <property type="component" value="Unassembled WGS sequence"/>
</dbReference>
<evidence type="ECO:0000313" key="2">
    <source>
        <dbReference type="EMBL" id="KAL1380780.1"/>
    </source>
</evidence>
<feature type="compositionally biased region" description="Polar residues" evidence="1">
    <location>
        <begin position="46"/>
        <end position="56"/>
    </location>
</feature>